<feature type="region of interest" description="Disordered" evidence="1">
    <location>
        <begin position="668"/>
        <end position="688"/>
    </location>
</feature>
<dbReference type="EMBL" id="MU004193">
    <property type="protein sequence ID" value="KAF2492886.1"/>
    <property type="molecule type" value="Genomic_DNA"/>
</dbReference>
<feature type="region of interest" description="Disordered" evidence="1">
    <location>
        <begin position="172"/>
        <end position="194"/>
    </location>
</feature>
<sequence length="688" mass="78460">MSRDPNPDLRPPQRSSQQDTRLEASPKPLPNEEEYLLELVRKFLRLFQDQQRILLQMREGVVQGRVNLRLTDGAIRKKRLKAGDAEAEFMKSLRRLYITRNEIFPPELQEQYQLVQELRDDIGKTEDDSMQDDRIFNISEWEMLEKENEFYDMDALDLFEEQVLKPLRERLAPNDDRPAQPPSASSSPPQPPTTEVVMPETNNDIINQGFLSALAEVGKLTAQFNKFREEEVGHMEERRLRMLAEFSTPPETERYLREFYERASIILDRLIAAENELQRWKQQMYTEGHNPNVERRASDPLYIFSQRALPTRPSSSRAWTDSAVSNLVSDFSSVKQRIGIWMLESLHESPLEWTRFKTLLKSLRTENLDEDSWLQIVKHWNDDITSSPLLHEHLESPSASHQTAHAVGSVTRKTVTEGRPDVAFLASTADLYDEVSEDLTAVLPLNEPAISLTEPQDQSGGHAVEHPVINDPQMLADSAISLPPPLPLKDSCQPSPVMEASCLHWPHCKTKVISDEVDQESPASSPGITPTQETYPDVVVRSHETALAEIEEAIQSHRTLFPNERPGRTRPQSEPGGPKQERAVAEYLATYDGSWHRDRQPRTPPLDPENTVAGIPTVNEPSHDVPSPPETVDYRLSRSPSPLEFIPLEEVLQPYRLVPLNPHRRRAHSEIGIGNLAPHARKPDRPSR</sequence>
<gene>
    <name evidence="2" type="ORF">BU16DRAFT_93040</name>
</gene>
<proteinExistence type="predicted"/>
<feature type="region of interest" description="Disordered" evidence="1">
    <location>
        <begin position="515"/>
        <end position="536"/>
    </location>
</feature>
<feature type="region of interest" description="Disordered" evidence="1">
    <location>
        <begin position="1"/>
        <end position="28"/>
    </location>
</feature>
<dbReference type="AlphaFoldDB" id="A0A6A6QLF7"/>
<keyword evidence="3" id="KW-1185">Reference proteome</keyword>
<evidence type="ECO:0000313" key="3">
    <source>
        <dbReference type="Proteomes" id="UP000799750"/>
    </source>
</evidence>
<reference evidence="2" key="1">
    <citation type="journal article" date="2020" name="Stud. Mycol.">
        <title>101 Dothideomycetes genomes: a test case for predicting lifestyles and emergence of pathogens.</title>
        <authorList>
            <person name="Haridas S."/>
            <person name="Albert R."/>
            <person name="Binder M."/>
            <person name="Bloem J."/>
            <person name="Labutti K."/>
            <person name="Salamov A."/>
            <person name="Andreopoulos B."/>
            <person name="Baker S."/>
            <person name="Barry K."/>
            <person name="Bills G."/>
            <person name="Bluhm B."/>
            <person name="Cannon C."/>
            <person name="Castanera R."/>
            <person name="Culley D."/>
            <person name="Daum C."/>
            <person name="Ezra D."/>
            <person name="Gonzalez J."/>
            <person name="Henrissat B."/>
            <person name="Kuo A."/>
            <person name="Liang C."/>
            <person name="Lipzen A."/>
            <person name="Lutzoni F."/>
            <person name="Magnuson J."/>
            <person name="Mondo S."/>
            <person name="Nolan M."/>
            <person name="Ohm R."/>
            <person name="Pangilinan J."/>
            <person name="Park H.-J."/>
            <person name="Ramirez L."/>
            <person name="Alfaro M."/>
            <person name="Sun H."/>
            <person name="Tritt A."/>
            <person name="Yoshinaga Y."/>
            <person name="Zwiers L.-H."/>
            <person name="Turgeon B."/>
            <person name="Goodwin S."/>
            <person name="Spatafora J."/>
            <person name="Crous P."/>
            <person name="Grigoriev I."/>
        </authorList>
    </citation>
    <scope>NUCLEOTIDE SEQUENCE</scope>
    <source>
        <strain evidence="2">CBS 269.34</strain>
    </source>
</reference>
<feature type="compositionally biased region" description="Polar residues" evidence="1">
    <location>
        <begin position="521"/>
        <end position="534"/>
    </location>
</feature>
<dbReference type="Proteomes" id="UP000799750">
    <property type="component" value="Unassembled WGS sequence"/>
</dbReference>
<organism evidence="2 3">
    <name type="scientific">Lophium mytilinum</name>
    <dbReference type="NCBI Taxonomy" id="390894"/>
    <lineage>
        <taxon>Eukaryota</taxon>
        <taxon>Fungi</taxon>
        <taxon>Dikarya</taxon>
        <taxon>Ascomycota</taxon>
        <taxon>Pezizomycotina</taxon>
        <taxon>Dothideomycetes</taxon>
        <taxon>Pleosporomycetidae</taxon>
        <taxon>Mytilinidiales</taxon>
        <taxon>Mytilinidiaceae</taxon>
        <taxon>Lophium</taxon>
    </lineage>
</organism>
<evidence type="ECO:0000313" key="2">
    <source>
        <dbReference type="EMBL" id="KAF2492886.1"/>
    </source>
</evidence>
<evidence type="ECO:0000256" key="1">
    <source>
        <dbReference type="SAM" id="MobiDB-lite"/>
    </source>
</evidence>
<feature type="region of interest" description="Disordered" evidence="1">
    <location>
        <begin position="557"/>
        <end position="580"/>
    </location>
</feature>
<dbReference type="OrthoDB" id="3801184at2759"/>
<feature type="region of interest" description="Disordered" evidence="1">
    <location>
        <begin position="616"/>
        <end position="637"/>
    </location>
</feature>
<protein>
    <submittedName>
        <fullName evidence="2">Uncharacterized protein</fullName>
    </submittedName>
</protein>
<accession>A0A6A6QLF7</accession>
<name>A0A6A6QLF7_9PEZI</name>